<evidence type="ECO:0000256" key="1">
    <source>
        <dbReference type="SAM" id="Phobius"/>
    </source>
</evidence>
<dbReference type="OrthoDB" id="439917at2759"/>
<sequence length="233" mass="25352">MDTDNRFFDRILAVVCTSCLLSVLLIAFEEKTSLHHESHLRVDGPPYEPVQLRLYLGVQPGNKNCPRGMYRPSGVGITIGECEFCPRGVYGDSPGLESKSCTAKCPKGTFNDKLGAKSILDCKLCPAGVFGSSTGLTSSQCSGPCPNGKYSMNEGVTSISACMDCPPLYRGPQGYRGNDITMKHGGGYPCNRYQYGNTIINNRDKNNDVWLAGYISNARKSANKPINDDTTPW</sequence>
<dbReference type="Proteomes" id="UP000054928">
    <property type="component" value="Unassembled WGS sequence"/>
</dbReference>
<protein>
    <submittedName>
        <fullName evidence="3">Insulin-like growth factor binding protein, N-terminal</fullName>
    </submittedName>
</protein>
<feature type="transmembrane region" description="Helical" evidence="1">
    <location>
        <begin position="7"/>
        <end position="28"/>
    </location>
</feature>
<evidence type="ECO:0000313" key="3">
    <source>
        <dbReference type="EMBL" id="CEG37629.1"/>
    </source>
</evidence>
<name>A0A0P1AAZ4_PLAHL</name>
<dbReference type="Gene3D" id="2.10.50.10">
    <property type="entry name" value="Tumor Necrosis Factor Receptor, subunit A, domain 2"/>
    <property type="match status" value="2"/>
</dbReference>
<reference evidence="4" key="1">
    <citation type="submission" date="2014-09" db="EMBL/GenBank/DDBJ databases">
        <authorList>
            <person name="Sharma Rahul"/>
            <person name="Thines Marco"/>
        </authorList>
    </citation>
    <scope>NUCLEOTIDE SEQUENCE [LARGE SCALE GENOMIC DNA]</scope>
</reference>
<proteinExistence type="predicted"/>
<dbReference type="EMBL" id="CCYD01000288">
    <property type="protein sequence ID" value="CEG37629.1"/>
    <property type="molecule type" value="Genomic_DNA"/>
</dbReference>
<keyword evidence="1" id="KW-1133">Transmembrane helix</keyword>
<dbReference type="Pfam" id="PF07699">
    <property type="entry name" value="Ephrin_rec_like"/>
    <property type="match status" value="1"/>
</dbReference>
<dbReference type="InterPro" id="IPR009030">
    <property type="entry name" value="Growth_fac_rcpt_cys_sf"/>
</dbReference>
<evidence type="ECO:0000313" key="4">
    <source>
        <dbReference type="Proteomes" id="UP000054928"/>
    </source>
</evidence>
<dbReference type="SUPFAM" id="SSF57184">
    <property type="entry name" value="Growth factor receptor domain"/>
    <property type="match status" value="1"/>
</dbReference>
<keyword evidence="1" id="KW-0472">Membrane</keyword>
<dbReference type="RefSeq" id="XP_024573998.1">
    <property type="nucleotide sequence ID" value="XM_024722975.1"/>
</dbReference>
<dbReference type="SMART" id="SM01411">
    <property type="entry name" value="Ephrin_rec_like"/>
    <property type="match status" value="2"/>
</dbReference>
<keyword evidence="4" id="KW-1185">Reference proteome</keyword>
<dbReference type="AlphaFoldDB" id="A0A0P1AAZ4"/>
<feature type="domain" description="Tyrosine-protein kinase ephrin type A/B receptor-like" evidence="2">
    <location>
        <begin position="80"/>
        <end position="122"/>
    </location>
</feature>
<organism evidence="3 4">
    <name type="scientific">Plasmopara halstedii</name>
    <name type="common">Downy mildew of sunflower</name>
    <dbReference type="NCBI Taxonomy" id="4781"/>
    <lineage>
        <taxon>Eukaryota</taxon>
        <taxon>Sar</taxon>
        <taxon>Stramenopiles</taxon>
        <taxon>Oomycota</taxon>
        <taxon>Peronosporomycetes</taxon>
        <taxon>Peronosporales</taxon>
        <taxon>Peronosporaceae</taxon>
        <taxon>Plasmopara</taxon>
    </lineage>
</organism>
<dbReference type="OMA" id="IGECEFC"/>
<accession>A0A0P1AAZ4</accession>
<dbReference type="InterPro" id="IPR011641">
    <property type="entry name" value="Tyr-kin_ephrin_A/B_rcpt-like"/>
</dbReference>
<dbReference type="GeneID" id="36400462"/>
<keyword evidence="1" id="KW-0812">Transmembrane</keyword>
<evidence type="ECO:0000259" key="2">
    <source>
        <dbReference type="Pfam" id="PF07699"/>
    </source>
</evidence>